<keyword evidence="1" id="KW-0732">Signal</keyword>
<feature type="chain" id="PRO_5030524251" evidence="1">
    <location>
        <begin position="22"/>
        <end position="339"/>
    </location>
</feature>
<proteinExistence type="predicted"/>
<protein>
    <submittedName>
        <fullName evidence="2">Uncharacterized protein</fullName>
    </submittedName>
</protein>
<organism evidence="2">
    <name type="scientific">candidate division WOR-3 bacterium</name>
    <dbReference type="NCBI Taxonomy" id="2052148"/>
    <lineage>
        <taxon>Bacteria</taxon>
        <taxon>Bacteria division WOR-3</taxon>
    </lineage>
</organism>
<evidence type="ECO:0000313" key="2">
    <source>
        <dbReference type="EMBL" id="HDQ99401.1"/>
    </source>
</evidence>
<reference evidence="2" key="1">
    <citation type="journal article" date="2020" name="mSystems">
        <title>Genome- and Community-Level Interaction Insights into Carbon Utilization and Element Cycling Functions of Hydrothermarchaeota in Hydrothermal Sediment.</title>
        <authorList>
            <person name="Zhou Z."/>
            <person name="Liu Y."/>
            <person name="Xu W."/>
            <person name="Pan J."/>
            <person name="Luo Z.H."/>
            <person name="Li M."/>
        </authorList>
    </citation>
    <scope>NUCLEOTIDE SEQUENCE [LARGE SCALE GENOMIC DNA]</scope>
    <source>
        <strain evidence="2">SpSt-1182</strain>
    </source>
</reference>
<accession>A0A7V0T5N6</accession>
<gene>
    <name evidence="2" type="ORF">ENN51_03840</name>
</gene>
<dbReference type="AlphaFoldDB" id="A0A7V0T5N6"/>
<dbReference type="EMBL" id="DSBX01000146">
    <property type="protein sequence ID" value="HDQ99401.1"/>
    <property type="molecule type" value="Genomic_DNA"/>
</dbReference>
<feature type="signal peptide" evidence="1">
    <location>
        <begin position="1"/>
        <end position="21"/>
    </location>
</feature>
<comment type="caution">
    <text evidence="2">The sequence shown here is derived from an EMBL/GenBank/DDBJ whole genome shotgun (WGS) entry which is preliminary data.</text>
</comment>
<name>A0A7V0T5N6_UNCW3</name>
<evidence type="ECO:0000256" key="1">
    <source>
        <dbReference type="SAM" id="SignalP"/>
    </source>
</evidence>
<sequence>MKTSFATVALCLLLAAGASYAEQVVEPRPETDAISIPRLVNYQGKLTDDFGEPLTGNYNFTFAIYSAETGGSSLWSEAHGGIPVADGIFNVVLGSVSPITNLPAGPHCWLQITVNGVTMTPRTRLVSVPYAYNADDAEHLGGIPSSGYALVGHGHQVSTGGTGRTTLDANRLLLGNGMSPVVSFPAGLTGQFLRSGGFGNAPTWETVQLEFMPFGTLNISPSFSIPANGRAILKTYVSEGEPFELGDIVRIGFPTNTYGAYTWPEDVVVLNSGYVMRADTAQVTLWNMHPSQSRTVPAGAYPGQLYIKYRGTDGRTSPEPVQMGVAAVILTEPGTAQGE</sequence>
<dbReference type="Proteomes" id="UP000885672">
    <property type="component" value="Unassembled WGS sequence"/>
</dbReference>